<dbReference type="Proteomes" id="UP000038083">
    <property type="component" value="Unassembled WGS sequence"/>
</dbReference>
<evidence type="ECO:0000313" key="2">
    <source>
        <dbReference type="Proteomes" id="UP000038083"/>
    </source>
</evidence>
<organism evidence="1 2">
    <name type="scientific">Capnocytophaga cynodegmi</name>
    <dbReference type="NCBI Taxonomy" id="28189"/>
    <lineage>
        <taxon>Bacteria</taxon>
        <taxon>Pseudomonadati</taxon>
        <taxon>Bacteroidota</taxon>
        <taxon>Flavobacteriia</taxon>
        <taxon>Flavobacteriales</taxon>
        <taxon>Flavobacteriaceae</taxon>
        <taxon>Capnocytophaga</taxon>
    </lineage>
</organism>
<proteinExistence type="predicted"/>
<dbReference type="AlphaFoldDB" id="A0A0B7HIC1"/>
<dbReference type="EMBL" id="CDOG01000014">
    <property type="protein sequence ID" value="CEN36984.1"/>
    <property type="molecule type" value="Genomic_DNA"/>
</dbReference>
<name>A0A0B7HIC1_9FLAO</name>
<sequence length="26" mass="3046">MVAICKEIMTLSQKIEQHITEKTKNK</sequence>
<gene>
    <name evidence="1" type="ORF">CCYN74_210001</name>
</gene>
<evidence type="ECO:0000313" key="1">
    <source>
        <dbReference type="EMBL" id="CEN36984.1"/>
    </source>
</evidence>
<accession>A0A0B7HIC1</accession>
<protein>
    <submittedName>
        <fullName evidence="1">Uncharacterized protein</fullName>
    </submittedName>
</protein>
<reference evidence="1 2" key="1">
    <citation type="submission" date="2015-01" db="EMBL/GenBank/DDBJ databases">
        <authorList>
            <person name="MANFREDI Pablo"/>
        </authorList>
    </citation>
    <scope>NUCLEOTIDE SEQUENCE [LARGE SCALE GENOMIC DNA]</scope>
    <source>
        <strain evidence="1 2">Ccy74</strain>
    </source>
</reference>